<dbReference type="Proteomes" id="UP000646548">
    <property type="component" value="Unassembled WGS sequence"/>
</dbReference>
<keyword evidence="1" id="KW-0862">Zinc</keyword>
<dbReference type="InterPro" id="IPR036236">
    <property type="entry name" value="Znf_C2H2_sf"/>
</dbReference>
<accession>A0A834FA53</accession>
<feature type="coiled-coil region" evidence="2">
    <location>
        <begin position="13"/>
        <end position="54"/>
    </location>
</feature>
<evidence type="ECO:0000256" key="1">
    <source>
        <dbReference type="PROSITE-ProRule" id="PRU00042"/>
    </source>
</evidence>
<dbReference type="PROSITE" id="PS00028">
    <property type="entry name" value="ZINC_FINGER_C2H2_1"/>
    <property type="match status" value="1"/>
</dbReference>
<organism evidence="5 6">
    <name type="scientific">Oryzias melastigma</name>
    <name type="common">Marine medaka</name>
    <dbReference type="NCBI Taxonomy" id="30732"/>
    <lineage>
        <taxon>Eukaryota</taxon>
        <taxon>Metazoa</taxon>
        <taxon>Chordata</taxon>
        <taxon>Craniata</taxon>
        <taxon>Vertebrata</taxon>
        <taxon>Euteleostomi</taxon>
        <taxon>Actinopterygii</taxon>
        <taxon>Neopterygii</taxon>
        <taxon>Teleostei</taxon>
        <taxon>Neoteleostei</taxon>
        <taxon>Acanthomorphata</taxon>
        <taxon>Ovalentaria</taxon>
        <taxon>Atherinomorphae</taxon>
        <taxon>Beloniformes</taxon>
        <taxon>Adrianichthyidae</taxon>
        <taxon>Oryziinae</taxon>
        <taxon>Oryzias</taxon>
    </lineage>
</organism>
<feature type="compositionally biased region" description="Basic and acidic residues" evidence="3">
    <location>
        <begin position="149"/>
        <end position="159"/>
    </location>
</feature>
<keyword evidence="1" id="KW-0479">Metal-binding</keyword>
<dbReference type="EMBL" id="WKFB01000321">
    <property type="protein sequence ID" value="KAF6726644.1"/>
    <property type="molecule type" value="Genomic_DNA"/>
</dbReference>
<evidence type="ECO:0000256" key="2">
    <source>
        <dbReference type="SAM" id="Coils"/>
    </source>
</evidence>
<feature type="compositionally biased region" description="Basic and acidic residues" evidence="3">
    <location>
        <begin position="246"/>
        <end position="265"/>
    </location>
</feature>
<comment type="caution">
    <text evidence="5">The sequence shown here is derived from an EMBL/GenBank/DDBJ whole genome shotgun (WGS) entry which is preliminary data.</text>
</comment>
<feature type="region of interest" description="Disordered" evidence="3">
    <location>
        <begin position="138"/>
        <end position="178"/>
    </location>
</feature>
<dbReference type="InterPro" id="IPR013087">
    <property type="entry name" value="Znf_C2H2_type"/>
</dbReference>
<proteinExistence type="predicted"/>
<evidence type="ECO:0000313" key="6">
    <source>
        <dbReference type="Proteomes" id="UP000646548"/>
    </source>
</evidence>
<feature type="domain" description="C2H2-type" evidence="4">
    <location>
        <begin position="219"/>
        <end position="242"/>
    </location>
</feature>
<evidence type="ECO:0000313" key="5">
    <source>
        <dbReference type="EMBL" id="KAF6726644.1"/>
    </source>
</evidence>
<reference evidence="5" key="1">
    <citation type="journal article" name="BMC Genomics">
        <title>Long-read sequencing and de novo genome assembly of marine medaka (Oryzias melastigma).</title>
        <authorList>
            <person name="Liang P."/>
            <person name="Saqib H.S.A."/>
            <person name="Ni X."/>
            <person name="Shen Y."/>
        </authorList>
    </citation>
    <scope>NUCLEOTIDE SEQUENCE</scope>
    <source>
        <strain evidence="5">Bigg-433</strain>
    </source>
</reference>
<dbReference type="AlphaFoldDB" id="A0A834FA53"/>
<dbReference type="PROSITE" id="PS50157">
    <property type="entry name" value="ZINC_FINGER_C2H2_2"/>
    <property type="match status" value="1"/>
</dbReference>
<protein>
    <recommendedName>
        <fullName evidence="4">C2H2-type domain-containing protein</fullName>
    </recommendedName>
</protein>
<name>A0A834FA53_ORYME</name>
<evidence type="ECO:0000259" key="4">
    <source>
        <dbReference type="PROSITE" id="PS50157"/>
    </source>
</evidence>
<feature type="compositionally biased region" description="Basic residues" evidence="3">
    <location>
        <begin position="214"/>
        <end position="230"/>
    </location>
</feature>
<dbReference type="SMART" id="SM00355">
    <property type="entry name" value="ZnF_C2H2"/>
    <property type="match status" value="1"/>
</dbReference>
<dbReference type="GO" id="GO:0008270">
    <property type="term" value="F:zinc ion binding"/>
    <property type="evidence" value="ECO:0007669"/>
    <property type="project" value="UniProtKB-KW"/>
</dbReference>
<dbReference type="SUPFAM" id="SSF57667">
    <property type="entry name" value="beta-beta-alpha zinc fingers"/>
    <property type="match status" value="1"/>
</dbReference>
<dbReference type="Gene3D" id="3.30.160.60">
    <property type="entry name" value="Classic Zinc Finger"/>
    <property type="match status" value="1"/>
</dbReference>
<keyword evidence="1" id="KW-0863">Zinc-finger</keyword>
<sequence>MDATLRKAAFEIMSIFENTLTDHKRELSEKEEMVAQLKLKLQVAELRLKDLQAEGPSTAAANETQAILEIVPDVPNEVPVEKEIVPAPEIDFEVPDDWCAPLGTEVLAKQDEAFCPSVRLREFSIPLCHVPMVKKESVNNFGSPQTTSDDSRKSRKLADASEIPKPAQKGGPRGKGSRMQNELRLLFKQLNQEDFIDISSSGLRKSTRLEKGERKKRPFQCTKCPKRFRRAQTLEKHKQRKHKIKGKPEDAKEDLGWTQPLEDHG</sequence>
<feature type="compositionally biased region" description="Polar residues" evidence="3">
    <location>
        <begin position="138"/>
        <end position="148"/>
    </location>
</feature>
<evidence type="ECO:0000256" key="3">
    <source>
        <dbReference type="SAM" id="MobiDB-lite"/>
    </source>
</evidence>
<feature type="region of interest" description="Disordered" evidence="3">
    <location>
        <begin position="207"/>
        <end position="265"/>
    </location>
</feature>
<gene>
    <name evidence="5" type="ORF">FQA47_001955</name>
</gene>
<keyword evidence="2" id="KW-0175">Coiled coil</keyword>